<accession>A0A8X6IFF4</accession>
<evidence type="ECO:0000313" key="2">
    <source>
        <dbReference type="Proteomes" id="UP000886998"/>
    </source>
</evidence>
<comment type="caution">
    <text evidence="1">The sequence shown here is derived from an EMBL/GenBank/DDBJ whole genome shotgun (WGS) entry which is preliminary data.</text>
</comment>
<dbReference type="EMBL" id="BMAV01025590">
    <property type="protein sequence ID" value="GFS42820.1"/>
    <property type="molecule type" value="Genomic_DNA"/>
</dbReference>
<evidence type="ECO:0000313" key="1">
    <source>
        <dbReference type="EMBL" id="GFS42820.1"/>
    </source>
</evidence>
<sequence length="122" mass="13932">MNLYRFLLTSKSVLQNQKQISKTSSQSGPSTPTNNDAIYPVESLGKGCKDLYLSKQSTVKLLFSYDESLVDMMETFVNIYQILNKICNHDYNRKLYADKGLKSGFTNQVPAENNFHFPQFCV</sequence>
<reference evidence="1" key="1">
    <citation type="submission" date="2020-08" db="EMBL/GenBank/DDBJ databases">
        <title>Multicomponent nature underlies the extraordinary mechanical properties of spider dragline silk.</title>
        <authorList>
            <person name="Kono N."/>
            <person name="Nakamura H."/>
            <person name="Mori M."/>
            <person name="Yoshida Y."/>
            <person name="Ohtoshi R."/>
            <person name="Malay A.D."/>
            <person name="Moran D.A.P."/>
            <person name="Tomita M."/>
            <person name="Numata K."/>
            <person name="Arakawa K."/>
        </authorList>
    </citation>
    <scope>NUCLEOTIDE SEQUENCE</scope>
</reference>
<proteinExistence type="predicted"/>
<organism evidence="1 2">
    <name type="scientific">Trichonephila inaurata madagascariensis</name>
    <dbReference type="NCBI Taxonomy" id="2747483"/>
    <lineage>
        <taxon>Eukaryota</taxon>
        <taxon>Metazoa</taxon>
        <taxon>Ecdysozoa</taxon>
        <taxon>Arthropoda</taxon>
        <taxon>Chelicerata</taxon>
        <taxon>Arachnida</taxon>
        <taxon>Araneae</taxon>
        <taxon>Araneomorphae</taxon>
        <taxon>Entelegynae</taxon>
        <taxon>Araneoidea</taxon>
        <taxon>Nephilidae</taxon>
        <taxon>Trichonephila</taxon>
        <taxon>Trichonephila inaurata</taxon>
    </lineage>
</organism>
<keyword evidence="2" id="KW-1185">Reference proteome</keyword>
<protein>
    <submittedName>
        <fullName evidence="1">Uncharacterized protein</fullName>
    </submittedName>
</protein>
<dbReference type="AlphaFoldDB" id="A0A8X6IFF4"/>
<gene>
    <name evidence="1" type="ORF">TNIN_378791</name>
</gene>
<name>A0A8X6IFF4_9ARAC</name>
<dbReference type="Proteomes" id="UP000886998">
    <property type="component" value="Unassembled WGS sequence"/>
</dbReference>